<comment type="caution">
    <text evidence="1">The sequence shown here is derived from an EMBL/GenBank/DDBJ whole genome shotgun (WGS) entry which is preliminary data.</text>
</comment>
<dbReference type="EMBL" id="RZTZ01000003">
    <property type="protein sequence ID" value="RVT63729.1"/>
    <property type="molecule type" value="Genomic_DNA"/>
</dbReference>
<name>A0A437KCG3_9BACI</name>
<sequence>MKRSVMEANLFCTHCNNETNHDVVYINEEITSVKCQTCQHEAGMKVDIMKKFYKELFEHIATKPSRMTEEYKQDLSKFIARLPIRVISKPYRFIRYLNESRKVLKYYKKT</sequence>
<accession>A0A437KCG3</accession>
<dbReference type="RefSeq" id="WP_127738206.1">
    <property type="nucleotide sequence ID" value="NZ_CAJCKN010000053.1"/>
</dbReference>
<dbReference type="Proteomes" id="UP000288024">
    <property type="component" value="Unassembled WGS sequence"/>
</dbReference>
<keyword evidence="2" id="KW-1185">Reference proteome</keyword>
<dbReference type="AlphaFoldDB" id="A0A437KCG3"/>
<gene>
    <name evidence="1" type="ORF">EM808_10735</name>
</gene>
<proteinExistence type="predicted"/>
<protein>
    <submittedName>
        <fullName evidence="1">Bh protein</fullName>
    </submittedName>
</protein>
<reference evidence="1 2" key="1">
    <citation type="submission" date="2019-01" db="EMBL/GenBank/DDBJ databases">
        <title>Bacillus sp. M5HDSG1-1, whole genome shotgun sequence.</title>
        <authorList>
            <person name="Tuo L."/>
        </authorList>
    </citation>
    <scope>NUCLEOTIDE SEQUENCE [LARGE SCALE GENOMIC DNA]</scope>
    <source>
        <strain evidence="1 2">M5HDSG1-1</strain>
    </source>
</reference>
<evidence type="ECO:0000313" key="2">
    <source>
        <dbReference type="Proteomes" id="UP000288024"/>
    </source>
</evidence>
<organism evidence="1 2">
    <name type="scientific">Niallia taxi</name>
    <dbReference type="NCBI Taxonomy" id="2499688"/>
    <lineage>
        <taxon>Bacteria</taxon>
        <taxon>Bacillati</taxon>
        <taxon>Bacillota</taxon>
        <taxon>Bacilli</taxon>
        <taxon>Bacillales</taxon>
        <taxon>Bacillaceae</taxon>
        <taxon>Niallia</taxon>
    </lineage>
</organism>
<evidence type="ECO:0000313" key="1">
    <source>
        <dbReference type="EMBL" id="RVT63729.1"/>
    </source>
</evidence>
<dbReference type="GeneID" id="87616939"/>